<dbReference type="RefSeq" id="XP_040676007.1">
    <property type="nucleotide sequence ID" value="XM_040825966.1"/>
</dbReference>
<feature type="region of interest" description="Disordered" evidence="1">
    <location>
        <begin position="1"/>
        <end position="70"/>
    </location>
</feature>
<protein>
    <submittedName>
        <fullName evidence="2">Carboxymethylenebutenolidase</fullName>
    </submittedName>
</protein>
<sequence length="258" mass="27739">MPHPPTSFDPTSADEQAPPPPSAPPEQLSPRAVLQPPLSRRGAGPGLILLLPDETEPSRRRQKPLDPDPVQKWAEEGFAVVAITGPPSPAHDIADAVEALKKHAAVDAKDKIGIVSYGPLHPPVPARMPPEIVCVAAFAEPAPSPSPVPTYFHACGARDGRETTGTTGHASASVSWYPNTRRHFVLPGSAAYSPAPASLAHTRNLAFLKKHIGGPVFDIEAVWEEHTRWEFERRSVAQTMATMVVRARRLPLPVSPAR</sequence>
<dbReference type="STRING" id="1081103.A0A0B2WG29"/>
<evidence type="ECO:0000313" key="3">
    <source>
        <dbReference type="Proteomes" id="UP000030816"/>
    </source>
</evidence>
<reference evidence="2 3" key="1">
    <citation type="journal article" date="2014" name="Proc. Natl. Acad. Sci. U.S.A.">
        <title>Trajectory and genomic determinants of fungal-pathogen speciation and host adaptation.</title>
        <authorList>
            <person name="Hu X."/>
            <person name="Xiao G."/>
            <person name="Zheng P."/>
            <person name="Shang Y."/>
            <person name="Su Y."/>
            <person name="Zhang X."/>
            <person name="Liu X."/>
            <person name="Zhan S."/>
            <person name="St Leger R.J."/>
            <person name="Wang C."/>
        </authorList>
    </citation>
    <scope>NUCLEOTIDE SEQUENCE [LARGE SCALE GENOMIC DNA]</scope>
    <source>
        <strain evidence="2 3">ARSEF 1941</strain>
    </source>
</reference>
<dbReference type="Proteomes" id="UP000030816">
    <property type="component" value="Unassembled WGS sequence"/>
</dbReference>
<dbReference type="OrthoDB" id="5440at2759"/>
<feature type="compositionally biased region" description="Basic and acidic residues" evidence="1">
    <location>
        <begin position="56"/>
        <end position="66"/>
    </location>
</feature>
<comment type="caution">
    <text evidence="2">The sequence shown here is derived from an EMBL/GenBank/DDBJ whole genome shotgun (WGS) entry which is preliminary data.</text>
</comment>
<proteinExistence type="predicted"/>
<dbReference type="Gene3D" id="3.40.50.1820">
    <property type="entry name" value="alpha/beta hydrolase"/>
    <property type="match status" value="1"/>
</dbReference>
<evidence type="ECO:0000256" key="1">
    <source>
        <dbReference type="SAM" id="MobiDB-lite"/>
    </source>
</evidence>
<dbReference type="InterPro" id="IPR029058">
    <property type="entry name" value="AB_hydrolase_fold"/>
</dbReference>
<name>A0A0B2WG29_METAS</name>
<dbReference type="GeneID" id="63741623"/>
<dbReference type="AlphaFoldDB" id="A0A0B2WG29"/>
<dbReference type="HOGENOM" id="CLU_032662_0_0_1"/>
<dbReference type="EMBL" id="AZHE01000028">
    <property type="protein sequence ID" value="KHN94941.1"/>
    <property type="molecule type" value="Genomic_DNA"/>
</dbReference>
<gene>
    <name evidence="2" type="ORF">MAM_07168</name>
</gene>
<organism evidence="2 3">
    <name type="scientific">Metarhizium album (strain ARSEF 1941)</name>
    <dbReference type="NCBI Taxonomy" id="1081103"/>
    <lineage>
        <taxon>Eukaryota</taxon>
        <taxon>Fungi</taxon>
        <taxon>Dikarya</taxon>
        <taxon>Ascomycota</taxon>
        <taxon>Pezizomycotina</taxon>
        <taxon>Sordariomycetes</taxon>
        <taxon>Hypocreomycetidae</taxon>
        <taxon>Hypocreales</taxon>
        <taxon>Clavicipitaceae</taxon>
        <taxon>Metarhizium</taxon>
    </lineage>
</organism>
<evidence type="ECO:0000313" key="2">
    <source>
        <dbReference type="EMBL" id="KHN94941.1"/>
    </source>
</evidence>
<keyword evidence="3" id="KW-1185">Reference proteome</keyword>
<accession>A0A0B2WG29</accession>